<accession>A0A7S4IMC1</accession>
<evidence type="ECO:0000256" key="1">
    <source>
        <dbReference type="ARBA" id="ARBA00001946"/>
    </source>
</evidence>
<organism evidence="11">
    <name type="scientific">Vannella robusta</name>
    <dbReference type="NCBI Taxonomy" id="1487602"/>
    <lineage>
        <taxon>Eukaryota</taxon>
        <taxon>Amoebozoa</taxon>
        <taxon>Discosea</taxon>
        <taxon>Flabellinia</taxon>
        <taxon>Vannellidae</taxon>
        <taxon>Vannella</taxon>
    </lineage>
</organism>
<sequence length="447" mass="48361">MSAFSSQHSGDISTTDYRVFAKQGEKFISYFHDVPLYANEEKTILNMVVEIPKGTNAKMEISVNEEGNPIKQDVKNGKLRFVDNVFPYTGYIWNYGALPQTWEDPTHKHPDTECFGDNDPLDACEIGSAVGVRGEVKQVKALGIMALIDEGETDWKVIVIDVNDPRADEFNDISDVQRLMPGFTMATYEWFRTYKMPAGKPANEFAFNGEAKGRDYTMNVIAENYNFWKRVISGEIPSKADKYDVASANVTCEGSPHKVDSLNVTLKDVADMPDAKAPEPAPAPANIKVIVEQQQINCPHGTATLSAVVQGLAAASARAVEEGAAGLEAALKEQVLAAVFQEGNDTPIATNETGHYTVYYHAKDQVAVFGVYQKSTPHRTEFSLANEVTAAGYDLVAAAFASNGVFTFTTGHGTVSFSAGGVVDTASAPSVNSDSLLAVKAPLAFLS</sequence>
<keyword evidence="6" id="KW-0479">Metal-binding</keyword>
<dbReference type="AlphaFoldDB" id="A0A7S4IMC1"/>
<comment type="cofactor">
    <cofactor evidence="1">
        <name>Mg(2+)</name>
        <dbReference type="ChEBI" id="CHEBI:18420"/>
    </cofactor>
</comment>
<reference evidence="11" key="1">
    <citation type="submission" date="2021-01" db="EMBL/GenBank/DDBJ databases">
        <authorList>
            <person name="Corre E."/>
            <person name="Pelletier E."/>
            <person name="Niang G."/>
            <person name="Scheremetjew M."/>
            <person name="Finn R."/>
            <person name="Kale V."/>
            <person name="Holt S."/>
            <person name="Cochrane G."/>
            <person name="Meng A."/>
            <person name="Brown T."/>
            <person name="Cohen L."/>
        </authorList>
    </citation>
    <scope>NUCLEOTIDE SEQUENCE</scope>
    <source>
        <strain evidence="11">DIVA3 518/3/11/1/6</strain>
    </source>
</reference>
<comment type="subcellular location">
    <subcellularLocation>
        <location evidence="2">Cytoplasm</location>
    </subcellularLocation>
</comment>
<dbReference type="EC" id="3.6.1.1" evidence="4"/>
<keyword evidence="8" id="KW-0460">Magnesium</keyword>
<comment type="similarity">
    <text evidence="3">Belongs to the PPase family.</text>
</comment>
<dbReference type="InterPro" id="IPR008162">
    <property type="entry name" value="Pyrophosphatase"/>
</dbReference>
<evidence type="ECO:0000256" key="7">
    <source>
        <dbReference type="ARBA" id="ARBA00022801"/>
    </source>
</evidence>
<evidence type="ECO:0000256" key="3">
    <source>
        <dbReference type="ARBA" id="ARBA00006220"/>
    </source>
</evidence>
<evidence type="ECO:0000256" key="9">
    <source>
        <dbReference type="ARBA" id="ARBA00032535"/>
    </source>
</evidence>
<dbReference type="PROSITE" id="PS00387">
    <property type="entry name" value="PPASE"/>
    <property type="match status" value="1"/>
</dbReference>
<proteinExistence type="inferred from homology"/>
<keyword evidence="7" id="KW-0378">Hydrolase</keyword>
<protein>
    <recommendedName>
        <fullName evidence="10">Inorganic pyrophosphatase</fullName>
        <ecNumber evidence="4">3.6.1.1</ecNumber>
    </recommendedName>
    <alternativeName>
        <fullName evidence="9">Pyrophosphate phospho-hydrolase</fullName>
    </alternativeName>
</protein>
<evidence type="ECO:0000256" key="2">
    <source>
        <dbReference type="ARBA" id="ARBA00004496"/>
    </source>
</evidence>
<dbReference type="PANTHER" id="PTHR10286">
    <property type="entry name" value="INORGANIC PYROPHOSPHATASE"/>
    <property type="match status" value="1"/>
</dbReference>
<evidence type="ECO:0000256" key="5">
    <source>
        <dbReference type="ARBA" id="ARBA00022490"/>
    </source>
</evidence>
<dbReference type="FunFam" id="3.90.80.10:FF:000004">
    <property type="entry name" value="Inorganic pyrophosphatase"/>
    <property type="match status" value="1"/>
</dbReference>
<keyword evidence="5" id="KW-0963">Cytoplasm</keyword>
<evidence type="ECO:0000313" key="11">
    <source>
        <dbReference type="EMBL" id="CAE2233539.1"/>
    </source>
</evidence>
<dbReference type="CDD" id="cd00412">
    <property type="entry name" value="pyrophosphatase"/>
    <property type="match status" value="1"/>
</dbReference>
<gene>
    <name evidence="11" type="ORF">VSP0166_LOCUS14346</name>
</gene>
<evidence type="ECO:0000256" key="6">
    <source>
        <dbReference type="ARBA" id="ARBA00022723"/>
    </source>
</evidence>
<dbReference type="GO" id="GO:0000287">
    <property type="term" value="F:magnesium ion binding"/>
    <property type="evidence" value="ECO:0007669"/>
    <property type="project" value="InterPro"/>
</dbReference>
<dbReference type="GO" id="GO:0004427">
    <property type="term" value="F:inorganic diphosphate phosphatase activity"/>
    <property type="evidence" value="ECO:0007669"/>
    <property type="project" value="UniProtKB-EC"/>
</dbReference>
<evidence type="ECO:0000256" key="8">
    <source>
        <dbReference type="ARBA" id="ARBA00022842"/>
    </source>
</evidence>
<dbReference type="EMBL" id="HBKP01020334">
    <property type="protein sequence ID" value="CAE2233539.1"/>
    <property type="molecule type" value="Transcribed_RNA"/>
</dbReference>
<evidence type="ECO:0000256" key="10">
    <source>
        <dbReference type="ARBA" id="ARBA00040300"/>
    </source>
</evidence>
<dbReference type="GO" id="GO:0005737">
    <property type="term" value="C:cytoplasm"/>
    <property type="evidence" value="ECO:0007669"/>
    <property type="project" value="UniProtKB-SubCell"/>
</dbReference>
<name>A0A7S4IMC1_9EUKA</name>
<evidence type="ECO:0000256" key="4">
    <source>
        <dbReference type="ARBA" id="ARBA00012146"/>
    </source>
</evidence>
<dbReference type="InterPro" id="IPR036649">
    <property type="entry name" value="Pyrophosphatase_sf"/>
</dbReference>
<dbReference type="GO" id="GO:0006796">
    <property type="term" value="P:phosphate-containing compound metabolic process"/>
    <property type="evidence" value="ECO:0007669"/>
    <property type="project" value="InterPro"/>
</dbReference>
<dbReference type="SUPFAM" id="SSF50324">
    <property type="entry name" value="Inorganic pyrophosphatase"/>
    <property type="match status" value="1"/>
</dbReference>
<dbReference type="Pfam" id="PF00719">
    <property type="entry name" value="Pyrophosphatase"/>
    <property type="match status" value="1"/>
</dbReference>
<dbReference type="Gene3D" id="3.90.80.10">
    <property type="entry name" value="Inorganic pyrophosphatase"/>
    <property type="match status" value="1"/>
</dbReference>